<protein>
    <recommendedName>
        <fullName evidence="3">LGT_TIGR03299, phage/plasmid-like protein TIGR03299</fullName>
    </recommendedName>
</protein>
<dbReference type="NCBIfam" id="TIGR03299">
    <property type="entry name" value="LGT_TIGR03299"/>
    <property type="match status" value="1"/>
</dbReference>
<dbReference type="InterPro" id="IPR026325">
    <property type="entry name" value="DUF932"/>
</dbReference>
<evidence type="ECO:0000313" key="2">
    <source>
        <dbReference type="Proteomes" id="UP000221947"/>
    </source>
</evidence>
<proteinExistence type="predicted"/>
<organism evidence="1 2">
    <name type="scientific">Sinorhizobium phage phiM7</name>
    <dbReference type="NCBI Taxonomy" id="1647403"/>
    <lineage>
        <taxon>Viruses</taxon>
        <taxon>Duplodnaviria</taxon>
        <taxon>Heunggongvirae</taxon>
        <taxon>Uroviricota</taxon>
        <taxon>Caudoviricetes</taxon>
        <taxon>Emdodecavirus</taxon>
        <taxon>Emdodecavirus M7</taxon>
    </lineage>
</organism>
<dbReference type="Pfam" id="PF06067">
    <property type="entry name" value="DUF932"/>
    <property type="match status" value="1"/>
</dbReference>
<dbReference type="InterPro" id="IPR017686">
    <property type="entry name" value="Phg/plasmid-like_prot"/>
</dbReference>
<sequence>MAHDLEIVNGKASMAWAGEVPWHGLGVEVSNDLTAHEMMVAAGLDWRVDEVETFAIVNGQHIPTGMKALLRETDNKVLTQVGKNWHPVQNEEAFEFFKDFVDEGHMEMNTAGSLNGGKMVWALAKIKDNFFEVFNGDRTEGFLLFSNPHEYGKTIDIRFTATRTVCRNTLAMALNGGSTNFVKVNHRKAFDAEMVKEAMGIASTKMDRFKQMAEYLGSKRTTKDTLHEYFGELLGKSEKKEGRLSRNGEIAMELIETQPGHEFAEGSWWQAFNTITYMTNHVLGRGNDTRMQSVWYGANQNLNAKALEEALKMAEVA</sequence>
<name>A0A0F6YPJ6_9CAUD</name>
<evidence type="ECO:0008006" key="3">
    <source>
        <dbReference type="Google" id="ProtNLM"/>
    </source>
</evidence>
<keyword evidence="2" id="KW-1185">Reference proteome</keyword>
<dbReference type="Proteomes" id="UP000221947">
    <property type="component" value="Segment"/>
</dbReference>
<evidence type="ECO:0000313" key="1">
    <source>
        <dbReference type="EMBL" id="AKF12847.1"/>
    </source>
</evidence>
<reference evidence="1 2" key="1">
    <citation type="submission" date="2015-04" db="EMBL/GenBank/DDBJ databases">
        <authorList>
            <person name="Schouten J.T."/>
            <person name="Crockett J.T."/>
            <person name="Hodson T.S."/>
            <person name="Hyde J.R."/>
            <person name="Smith T.A."/>
            <person name="Merrill B.D."/>
            <person name="Crook M.B."/>
            <person name="Griffitts J.S."/>
            <person name="Burnett S.H."/>
            <person name="Grose J.H."/>
            <person name="Breakwell D.P."/>
        </authorList>
    </citation>
    <scope>NUCLEOTIDE SEQUENCE [LARGE SCALE GENOMIC DNA]</scope>
</reference>
<dbReference type="EMBL" id="KR052480">
    <property type="protein sequence ID" value="AKF12847.1"/>
    <property type="molecule type" value="Genomic_DNA"/>
</dbReference>
<gene>
    <name evidence="1" type="ORF">PHIM7_301</name>
</gene>
<accession>A0A0F6YPJ6</accession>